<gene>
    <name evidence="1" type="ORF">COLSTE_02169</name>
</gene>
<dbReference type="Proteomes" id="UP000003560">
    <property type="component" value="Unassembled WGS sequence"/>
</dbReference>
<accession>B6GDI8</accession>
<evidence type="ECO:0008006" key="3">
    <source>
        <dbReference type="Google" id="ProtNLM"/>
    </source>
</evidence>
<evidence type="ECO:0000313" key="2">
    <source>
        <dbReference type="Proteomes" id="UP000003560"/>
    </source>
</evidence>
<reference evidence="1 2" key="1">
    <citation type="submission" date="2008-10" db="EMBL/GenBank/DDBJ databases">
        <title>Draft genome sequence of Collinsella stercoris (DSM 13279).</title>
        <authorList>
            <person name="Sudarsanam P."/>
            <person name="Ley R."/>
            <person name="Guruge J."/>
            <person name="Turnbaugh P.J."/>
            <person name="Mahowald M."/>
            <person name="Liep D."/>
            <person name="Gordon J."/>
        </authorList>
    </citation>
    <scope>NUCLEOTIDE SEQUENCE [LARGE SCALE GENOMIC DNA]</scope>
    <source>
        <strain evidence="1 2">DSM 13279</strain>
    </source>
</reference>
<comment type="caution">
    <text evidence="1">The sequence shown here is derived from an EMBL/GenBank/DDBJ whole genome shotgun (WGS) entry which is preliminary data.</text>
</comment>
<proteinExistence type="predicted"/>
<keyword evidence="2" id="KW-1185">Reference proteome</keyword>
<evidence type="ECO:0000313" key="1">
    <source>
        <dbReference type="EMBL" id="EEA89627.1"/>
    </source>
</evidence>
<reference evidence="1 2" key="2">
    <citation type="submission" date="2008-10" db="EMBL/GenBank/DDBJ databases">
        <authorList>
            <person name="Fulton L."/>
            <person name="Clifton S."/>
            <person name="Fulton B."/>
            <person name="Xu J."/>
            <person name="Minx P."/>
            <person name="Pepin K.H."/>
            <person name="Johnson M."/>
            <person name="Thiruvilangam P."/>
            <person name="Bhonagiri V."/>
            <person name="Nash W.E."/>
            <person name="Mardis E.R."/>
            <person name="Wilson R.K."/>
        </authorList>
    </citation>
    <scope>NUCLEOTIDE SEQUENCE [LARGE SCALE GENOMIC DNA]</scope>
    <source>
        <strain evidence="1 2">DSM 13279</strain>
    </source>
</reference>
<dbReference type="STRING" id="445975.COLSTE_02169"/>
<dbReference type="eggNOG" id="ENOG5032DNZ">
    <property type="taxonomic scope" value="Bacteria"/>
</dbReference>
<name>B6GDI8_9ACTN</name>
<organism evidence="1 2">
    <name type="scientific">Collinsella stercoris DSM 13279</name>
    <dbReference type="NCBI Taxonomy" id="445975"/>
    <lineage>
        <taxon>Bacteria</taxon>
        <taxon>Bacillati</taxon>
        <taxon>Actinomycetota</taxon>
        <taxon>Coriobacteriia</taxon>
        <taxon>Coriobacteriales</taxon>
        <taxon>Coriobacteriaceae</taxon>
        <taxon>Collinsella</taxon>
    </lineage>
</organism>
<dbReference type="AlphaFoldDB" id="B6GDI8"/>
<sequence>MTRVKAKEYFEGIRSEVVKTERAREMLERMRAKEGAKAQSYQPLGGGGYCTGASLAIIQRIDFEKRLERRIADARKQIDEACEVLYGIDGRGGLAKLKGTRYADAICMGYLQAQPWSEIAEIMQSSQQWCRKLCDVGFAYIDAVGWAKLKNA</sequence>
<dbReference type="HOGENOM" id="CLU_1719211_0_0_11"/>
<dbReference type="EMBL" id="ABXJ01000128">
    <property type="protein sequence ID" value="EEA89627.1"/>
    <property type="molecule type" value="Genomic_DNA"/>
</dbReference>
<protein>
    <recommendedName>
        <fullName evidence="3">Phage transcriptional regulator, RinA family</fullName>
    </recommendedName>
</protein>